<dbReference type="EC" id="7.1.1.-" evidence="4"/>
<evidence type="ECO:0000256" key="4">
    <source>
        <dbReference type="RuleBase" id="RU003582"/>
    </source>
</evidence>
<dbReference type="InterPro" id="IPR001268">
    <property type="entry name" value="NADH_UbQ_OxRdtase_30kDa_su"/>
</dbReference>
<keyword evidence="3" id="KW-0520">NAD</keyword>
<accession>A0AAF0BV50</accession>
<feature type="compositionally biased region" description="Acidic residues" evidence="5">
    <location>
        <begin position="1"/>
        <end position="16"/>
    </location>
</feature>
<organism evidence="7 8">
    <name type="scientific">Iamia majanohamensis</name>
    <dbReference type="NCBI Taxonomy" id="467976"/>
    <lineage>
        <taxon>Bacteria</taxon>
        <taxon>Bacillati</taxon>
        <taxon>Actinomycetota</taxon>
        <taxon>Acidimicrobiia</taxon>
        <taxon>Acidimicrobiales</taxon>
        <taxon>Iamiaceae</taxon>
        <taxon>Iamia</taxon>
    </lineage>
</organism>
<dbReference type="PANTHER" id="PTHR10884:SF14">
    <property type="entry name" value="NADH DEHYDROGENASE [UBIQUINONE] IRON-SULFUR PROTEIN 3, MITOCHONDRIAL"/>
    <property type="match status" value="1"/>
</dbReference>
<proteinExistence type="inferred from homology"/>
<gene>
    <name evidence="7" type="ORF">PO878_19670</name>
</gene>
<dbReference type="Pfam" id="PF00329">
    <property type="entry name" value="Complex1_30kDa"/>
    <property type="match status" value="1"/>
</dbReference>
<evidence type="ECO:0000256" key="5">
    <source>
        <dbReference type="SAM" id="MobiDB-lite"/>
    </source>
</evidence>
<keyword evidence="3" id="KW-1278">Translocase</keyword>
<dbReference type="GO" id="GO:0008137">
    <property type="term" value="F:NADH dehydrogenase (ubiquinone) activity"/>
    <property type="evidence" value="ECO:0007669"/>
    <property type="project" value="InterPro"/>
</dbReference>
<dbReference type="SUPFAM" id="SSF143243">
    <property type="entry name" value="Nqo5-like"/>
    <property type="match status" value="1"/>
</dbReference>
<evidence type="ECO:0000256" key="3">
    <source>
        <dbReference type="RuleBase" id="RU003456"/>
    </source>
</evidence>
<dbReference type="PANTHER" id="PTHR10884">
    <property type="entry name" value="NADH DEHYDROGENASE UBIQUINONE IRON-SULFUR PROTEIN 3"/>
    <property type="match status" value="1"/>
</dbReference>
<dbReference type="InterPro" id="IPR037232">
    <property type="entry name" value="NADH_quin_OxRdtase_su_C/D-like"/>
</dbReference>
<evidence type="ECO:0000313" key="8">
    <source>
        <dbReference type="Proteomes" id="UP001216390"/>
    </source>
</evidence>
<evidence type="ECO:0000259" key="6">
    <source>
        <dbReference type="Pfam" id="PF00329"/>
    </source>
</evidence>
<feature type="region of interest" description="Disordered" evidence="5">
    <location>
        <begin position="207"/>
        <end position="227"/>
    </location>
</feature>
<dbReference type="EMBL" id="CP116942">
    <property type="protein sequence ID" value="WCO66713.1"/>
    <property type="molecule type" value="Genomic_DNA"/>
</dbReference>
<evidence type="ECO:0000256" key="2">
    <source>
        <dbReference type="ARBA" id="ARBA00022448"/>
    </source>
</evidence>
<dbReference type="InterPro" id="IPR020396">
    <property type="entry name" value="NADH_UbQ_OxRdtase_CS"/>
</dbReference>
<dbReference type="KEGG" id="ima:PO878_19670"/>
<dbReference type="RefSeq" id="WP_272736235.1">
    <property type="nucleotide sequence ID" value="NZ_CP116942.1"/>
</dbReference>
<dbReference type="GO" id="GO:0048038">
    <property type="term" value="F:quinone binding"/>
    <property type="evidence" value="ECO:0007669"/>
    <property type="project" value="UniProtKB-KW"/>
</dbReference>
<keyword evidence="4" id="KW-0874">Quinone</keyword>
<protein>
    <recommendedName>
        <fullName evidence="4">NADH-quinone oxidoreductase</fullName>
        <ecNumber evidence="4">7.1.1.-</ecNumber>
    </recommendedName>
</protein>
<evidence type="ECO:0000313" key="7">
    <source>
        <dbReference type="EMBL" id="WCO66713.1"/>
    </source>
</evidence>
<comment type="function">
    <text evidence="4">NDH-1 shuttles electrons from NADH, via FMN and iron-sulfur (Fe-S) centers, to quinones in the respiratory chain.</text>
</comment>
<feature type="domain" description="NADH:ubiquinone oxidoreductase 30kDa subunit" evidence="6">
    <location>
        <begin position="50"/>
        <end position="196"/>
    </location>
</feature>
<dbReference type="Gene3D" id="3.30.460.80">
    <property type="entry name" value="NADH:ubiquinone oxidoreductase, 30kDa subunit"/>
    <property type="match status" value="1"/>
</dbReference>
<feature type="compositionally biased region" description="Acidic residues" evidence="5">
    <location>
        <begin position="211"/>
        <end position="227"/>
    </location>
</feature>
<comment type="similarity">
    <text evidence="1 3">Belongs to the complex I 30 kDa subunit family.</text>
</comment>
<keyword evidence="8" id="KW-1185">Reference proteome</keyword>
<name>A0AAF0BV50_9ACTN</name>
<evidence type="ECO:0000256" key="1">
    <source>
        <dbReference type="ARBA" id="ARBA00007569"/>
    </source>
</evidence>
<keyword evidence="2 3" id="KW-0813">Transport</keyword>
<dbReference type="GO" id="GO:0016651">
    <property type="term" value="F:oxidoreductase activity, acting on NAD(P)H"/>
    <property type="evidence" value="ECO:0007669"/>
    <property type="project" value="InterPro"/>
</dbReference>
<dbReference type="PROSITE" id="PS00542">
    <property type="entry name" value="COMPLEX1_30K"/>
    <property type="match status" value="1"/>
</dbReference>
<dbReference type="Proteomes" id="UP001216390">
    <property type="component" value="Chromosome"/>
</dbReference>
<sequence length="227" mass="24907">MPSDTETEAAEAETPEPDPVREGLRDRMAAELGDALLASDIAPGTQLTVRVAAEAWRTAGLVARDHLGCRWFDFLSAIDWMPSPYGRYEDDGFEAPAAIDPDGPFETGVAGGETRFQVFARVVDTTAHTDVVLKADVPPDTLTVPSWVPVYDGADWHERETWEMFGVAFDGHPALRNIYLPSDFEGNPLRKDFPLIARIVKPWPGIVDVEPMPEEDEEPAGEEGDAS</sequence>
<feature type="region of interest" description="Disordered" evidence="5">
    <location>
        <begin position="1"/>
        <end position="24"/>
    </location>
</feature>
<dbReference type="AlphaFoldDB" id="A0AAF0BV50"/>
<reference evidence="7" key="1">
    <citation type="submission" date="2023-01" db="EMBL/GenBank/DDBJ databases">
        <title>The diversity of Class Acidimicrobiia in South China Sea sediment environments and the proposal of Iamia marina sp. nov., a novel species of the genus Iamia.</title>
        <authorList>
            <person name="He Y."/>
            <person name="Tian X."/>
        </authorList>
    </citation>
    <scope>NUCLEOTIDE SEQUENCE</scope>
    <source>
        <strain evidence="7">DSM 19957</strain>
    </source>
</reference>
<comment type="catalytic activity">
    <reaction evidence="4">
        <text>a quinone + NADH + 5 H(+)(in) = a quinol + NAD(+) + 4 H(+)(out)</text>
        <dbReference type="Rhea" id="RHEA:57888"/>
        <dbReference type="ChEBI" id="CHEBI:15378"/>
        <dbReference type="ChEBI" id="CHEBI:24646"/>
        <dbReference type="ChEBI" id="CHEBI:57540"/>
        <dbReference type="ChEBI" id="CHEBI:57945"/>
        <dbReference type="ChEBI" id="CHEBI:132124"/>
    </reaction>
</comment>